<organism evidence="1 2">
    <name type="scientific">Rasamsonia emersonii (strain ATCC 16479 / CBS 393.64 / IMI 116815)</name>
    <dbReference type="NCBI Taxonomy" id="1408163"/>
    <lineage>
        <taxon>Eukaryota</taxon>
        <taxon>Fungi</taxon>
        <taxon>Dikarya</taxon>
        <taxon>Ascomycota</taxon>
        <taxon>Pezizomycotina</taxon>
        <taxon>Eurotiomycetes</taxon>
        <taxon>Eurotiomycetidae</taxon>
        <taxon>Eurotiales</taxon>
        <taxon>Trichocomaceae</taxon>
        <taxon>Rasamsonia</taxon>
    </lineage>
</organism>
<sequence>MTTSLDSLLRTIHNLNEYETTTVRQPLISTAFSRLVRTRPFALADESRADRLGHMTSLRRLTPPILFRPPGVRLFQKRGRDARQGPYPSLARGGTAGMLQRVCLEG</sequence>
<dbReference type="RefSeq" id="XP_013330513.1">
    <property type="nucleotide sequence ID" value="XM_013475059.1"/>
</dbReference>
<name>A0A0F4Z1C4_RASE3</name>
<dbReference type="AlphaFoldDB" id="A0A0F4Z1C4"/>
<evidence type="ECO:0000313" key="2">
    <source>
        <dbReference type="Proteomes" id="UP000053958"/>
    </source>
</evidence>
<gene>
    <name evidence="1" type="ORF">T310_2050</name>
</gene>
<dbReference type="GeneID" id="25314401"/>
<accession>A0A0F4Z1C4</accession>
<dbReference type="Proteomes" id="UP000053958">
    <property type="component" value="Unassembled WGS sequence"/>
</dbReference>
<comment type="caution">
    <text evidence="1">The sequence shown here is derived from an EMBL/GenBank/DDBJ whole genome shotgun (WGS) entry which is preliminary data.</text>
</comment>
<keyword evidence="2" id="KW-1185">Reference proteome</keyword>
<dbReference type="EMBL" id="LASV01000082">
    <property type="protein sequence ID" value="KKA23901.1"/>
    <property type="molecule type" value="Genomic_DNA"/>
</dbReference>
<protein>
    <submittedName>
        <fullName evidence="1">Uncharacterized protein</fullName>
    </submittedName>
</protein>
<proteinExistence type="predicted"/>
<evidence type="ECO:0000313" key="1">
    <source>
        <dbReference type="EMBL" id="KKA23901.1"/>
    </source>
</evidence>
<reference evidence="1 2" key="1">
    <citation type="submission" date="2015-04" db="EMBL/GenBank/DDBJ databases">
        <authorList>
            <person name="Heijne W.H."/>
            <person name="Fedorova N.D."/>
            <person name="Nierman W.C."/>
            <person name="Vollebregt A.W."/>
            <person name="Zhao Z."/>
            <person name="Wu L."/>
            <person name="Kumar M."/>
            <person name="Stam H."/>
            <person name="van den Berg M.A."/>
            <person name="Pel H.J."/>
        </authorList>
    </citation>
    <scope>NUCLEOTIDE SEQUENCE [LARGE SCALE GENOMIC DNA]</scope>
    <source>
        <strain evidence="1 2">CBS 393.64</strain>
    </source>
</reference>